<evidence type="ECO:0000259" key="3">
    <source>
        <dbReference type="SMART" id="SM00822"/>
    </source>
</evidence>
<name>A0AAW7T0P0_BURVI</name>
<reference evidence="4" key="1">
    <citation type="submission" date="2023-07" db="EMBL/GenBank/DDBJ databases">
        <title>A collection of bacterial strains from the Burkholderia cepacia Research Laboratory and Repository.</title>
        <authorList>
            <person name="Lipuma J."/>
            <person name="Spilker T."/>
            <person name="Caverly L."/>
        </authorList>
    </citation>
    <scope>NUCLEOTIDE SEQUENCE</scope>
    <source>
        <strain evidence="4">AU44268</strain>
    </source>
</reference>
<feature type="domain" description="Ketoreductase" evidence="3">
    <location>
        <begin position="3"/>
        <end position="182"/>
    </location>
</feature>
<proteinExistence type="inferred from homology"/>
<dbReference type="PANTHER" id="PTHR44196">
    <property type="entry name" value="DEHYDROGENASE/REDUCTASE SDR FAMILY MEMBER 7B"/>
    <property type="match status" value="1"/>
</dbReference>
<dbReference type="Proteomes" id="UP001171620">
    <property type="component" value="Unassembled WGS sequence"/>
</dbReference>
<dbReference type="Pfam" id="PF00106">
    <property type="entry name" value="adh_short"/>
    <property type="match status" value="1"/>
</dbReference>
<gene>
    <name evidence="4" type="ORF">QZM33_09130</name>
</gene>
<dbReference type="PANTHER" id="PTHR44196:SF1">
    <property type="entry name" value="DEHYDROGENASE_REDUCTASE SDR FAMILY MEMBER 7B"/>
    <property type="match status" value="1"/>
</dbReference>
<accession>A0AAW7T0P0</accession>
<dbReference type="InterPro" id="IPR002347">
    <property type="entry name" value="SDR_fam"/>
</dbReference>
<dbReference type="RefSeq" id="WP_198108710.1">
    <property type="nucleotide sequence ID" value="NZ_JAEDWX010000012.1"/>
</dbReference>
<evidence type="ECO:0000313" key="4">
    <source>
        <dbReference type="EMBL" id="MDN7795114.1"/>
    </source>
</evidence>
<dbReference type="AlphaFoldDB" id="A0AAW7T0P0"/>
<comment type="similarity">
    <text evidence="1">Belongs to the short-chain dehydrogenases/reductases (SDR) family.</text>
</comment>
<dbReference type="InterPro" id="IPR036291">
    <property type="entry name" value="NAD(P)-bd_dom_sf"/>
</dbReference>
<keyword evidence="2" id="KW-0560">Oxidoreductase</keyword>
<organism evidence="4 5">
    <name type="scientific">Burkholderia vietnamiensis</name>
    <dbReference type="NCBI Taxonomy" id="60552"/>
    <lineage>
        <taxon>Bacteria</taxon>
        <taxon>Pseudomonadati</taxon>
        <taxon>Pseudomonadota</taxon>
        <taxon>Betaproteobacteria</taxon>
        <taxon>Burkholderiales</taxon>
        <taxon>Burkholderiaceae</taxon>
        <taxon>Burkholderia</taxon>
        <taxon>Burkholderia cepacia complex</taxon>
    </lineage>
</organism>
<dbReference type="InterPro" id="IPR057326">
    <property type="entry name" value="KR_dom"/>
</dbReference>
<dbReference type="EMBL" id="JAUJRV010000005">
    <property type="protein sequence ID" value="MDN7795114.1"/>
    <property type="molecule type" value="Genomic_DNA"/>
</dbReference>
<dbReference type="Gene3D" id="3.40.50.720">
    <property type="entry name" value="NAD(P)-binding Rossmann-like Domain"/>
    <property type="match status" value="1"/>
</dbReference>
<dbReference type="SUPFAM" id="SSF51735">
    <property type="entry name" value="NAD(P)-binding Rossmann-fold domains"/>
    <property type="match status" value="1"/>
</dbReference>
<evidence type="ECO:0000256" key="1">
    <source>
        <dbReference type="ARBA" id="ARBA00006484"/>
    </source>
</evidence>
<dbReference type="GO" id="GO:0016491">
    <property type="term" value="F:oxidoreductase activity"/>
    <property type="evidence" value="ECO:0007669"/>
    <property type="project" value="UniProtKB-KW"/>
</dbReference>
<dbReference type="GO" id="GO:0016020">
    <property type="term" value="C:membrane"/>
    <property type="evidence" value="ECO:0007669"/>
    <property type="project" value="TreeGrafter"/>
</dbReference>
<sequence length="252" mass="27311">MKKVVLITGGGSGIGQRAAQRALAAGDSVAVLDLSASGFEPLGASKQLLRLTADVTDAGAVEKAVEEAESVLGPIDRVINAAAIMPLGLLMEQRKDLIHRIMEINYGGLVNIARAVLPGMLERRRGEFVSFSSSAGHIPLIYMGAYDASKAAVNAFTEVLFHENRGSGVKFCCVCPPPVATPLLNQAKDTVWPRMFDQADAITADDVLDATERALARGEFWVFPGPLTRWYVRARRLTPNMLWKRVHQVEGR</sequence>
<evidence type="ECO:0000313" key="5">
    <source>
        <dbReference type="Proteomes" id="UP001171620"/>
    </source>
</evidence>
<protein>
    <submittedName>
        <fullName evidence="4">SDR family NAD(P)-dependent oxidoreductase</fullName>
    </submittedName>
</protein>
<dbReference type="PRINTS" id="PR00081">
    <property type="entry name" value="GDHRDH"/>
</dbReference>
<comment type="caution">
    <text evidence="4">The sequence shown here is derived from an EMBL/GenBank/DDBJ whole genome shotgun (WGS) entry which is preliminary data.</text>
</comment>
<evidence type="ECO:0000256" key="2">
    <source>
        <dbReference type="ARBA" id="ARBA00023002"/>
    </source>
</evidence>
<dbReference type="SMART" id="SM00822">
    <property type="entry name" value="PKS_KR"/>
    <property type="match status" value="1"/>
</dbReference>